<protein>
    <recommendedName>
        <fullName evidence="4">DUF4082 domain-containing protein</fullName>
    </recommendedName>
</protein>
<organism evidence="2 3">
    <name type="scientific">Kitasatospora phosalacinea</name>
    <dbReference type="NCBI Taxonomy" id="2065"/>
    <lineage>
        <taxon>Bacteria</taxon>
        <taxon>Bacillati</taxon>
        <taxon>Actinomycetota</taxon>
        <taxon>Actinomycetes</taxon>
        <taxon>Kitasatosporales</taxon>
        <taxon>Streptomycetaceae</taxon>
        <taxon>Kitasatospora</taxon>
    </lineage>
</organism>
<evidence type="ECO:0000313" key="2">
    <source>
        <dbReference type="EMBL" id="GLW69378.1"/>
    </source>
</evidence>
<name>A0A9W6V0L6_9ACTN</name>
<comment type="caution">
    <text evidence="2">The sequence shown here is derived from an EMBL/GenBank/DDBJ whole genome shotgun (WGS) entry which is preliminary data.</text>
</comment>
<proteinExistence type="predicted"/>
<reference evidence="2" key="1">
    <citation type="submission" date="2023-02" db="EMBL/GenBank/DDBJ databases">
        <title>Kitasatospora phosalacinea NBRC 14627.</title>
        <authorList>
            <person name="Ichikawa N."/>
            <person name="Sato H."/>
            <person name="Tonouchi N."/>
        </authorList>
    </citation>
    <scope>NUCLEOTIDE SEQUENCE</scope>
    <source>
        <strain evidence="2">NBRC 14627</strain>
    </source>
</reference>
<dbReference type="Proteomes" id="UP001165041">
    <property type="component" value="Unassembled WGS sequence"/>
</dbReference>
<gene>
    <name evidence="2" type="ORF">Kpho02_16770</name>
</gene>
<dbReference type="AlphaFoldDB" id="A0A9W6V0L6"/>
<accession>A0A9W6V0L6</accession>
<dbReference type="RefSeq" id="WP_285735276.1">
    <property type="nucleotide sequence ID" value="NZ_BSSA01000004.1"/>
</dbReference>
<keyword evidence="1" id="KW-0732">Signal</keyword>
<evidence type="ECO:0000256" key="1">
    <source>
        <dbReference type="SAM" id="SignalP"/>
    </source>
</evidence>
<feature type="signal peptide" evidence="1">
    <location>
        <begin position="1"/>
        <end position="21"/>
    </location>
</feature>
<feature type="chain" id="PRO_5040780468" description="DUF4082 domain-containing protein" evidence="1">
    <location>
        <begin position="22"/>
        <end position="172"/>
    </location>
</feature>
<evidence type="ECO:0008006" key="4">
    <source>
        <dbReference type="Google" id="ProtNLM"/>
    </source>
</evidence>
<sequence>MGAGRTLRRTALAAAALAVLAATSGCTVPVDAVAGIAVTEDGHLLGVVLVCGHRIDAAVLHAGDGSDHEGRAGRWTARSAHGPGLTTWTLDAPAEGWDADGPVAPLVAGTTYTFYGATTDNSWASTAVSFTTADRDGLTPGNVRYDRIGPGGDSSPRTVPIEEFEATACREG</sequence>
<dbReference type="EMBL" id="BSSA01000004">
    <property type="protein sequence ID" value="GLW69378.1"/>
    <property type="molecule type" value="Genomic_DNA"/>
</dbReference>
<evidence type="ECO:0000313" key="3">
    <source>
        <dbReference type="Proteomes" id="UP001165041"/>
    </source>
</evidence>
<dbReference type="PROSITE" id="PS51257">
    <property type="entry name" value="PROKAR_LIPOPROTEIN"/>
    <property type="match status" value="1"/>
</dbReference>